<accession>A0ABV7GN50</accession>
<feature type="coiled-coil region" evidence="1">
    <location>
        <begin position="76"/>
        <end position="134"/>
    </location>
</feature>
<evidence type="ECO:0000256" key="1">
    <source>
        <dbReference type="SAM" id="Coils"/>
    </source>
</evidence>
<organism evidence="3 4">
    <name type="scientific">Psychromarinibacter halotolerans</name>
    <dbReference type="NCBI Taxonomy" id="1775175"/>
    <lineage>
        <taxon>Bacteria</taxon>
        <taxon>Pseudomonadati</taxon>
        <taxon>Pseudomonadota</taxon>
        <taxon>Alphaproteobacteria</taxon>
        <taxon>Rhodobacterales</taxon>
        <taxon>Paracoccaceae</taxon>
        <taxon>Psychromarinibacter</taxon>
    </lineage>
</organism>
<sequence length="212" mass="22689">MARIMTVAVLGLAGLAAVKGASVVAPVASLLAPPAFAASDPTPPCEDGAEDCVAEAPETASEETETETVDVLPELLVALQAERDALEDWREKLEQKEAEILFAKSALDAKHAELAALKAELEHLLERADRENTSDVGRLVEIYKAMKPVQAAAIMNEADIEVSVLVLAAMQPRNSGPILALMQPVRARAISKIILERSRLPGDQNLVNIRLD</sequence>
<dbReference type="RefSeq" id="WP_275632008.1">
    <property type="nucleotide sequence ID" value="NZ_JARGYD010000002.1"/>
</dbReference>
<keyword evidence="2" id="KW-0732">Signal</keyword>
<keyword evidence="4" id="KW-1185">Reference proteome</keyword>
<name>A0ABV7GN50_9RHOB</name>
<dbReference type="Proteomes" id="UP001595632">
    <property type="component" value="Unassembled WGS sequence"/>
</dbReference>
<evidence type="ECO:0000256" key="2">
    <source>
        <dbReference type="SAM" id="SignalP"/>
    </source>
</evidence>
<feature type="chain" id="PRO_5047263504" evidence="2">
    <location>
        <begin position="38"/>
        <end position="212"/>
    </location>
</feature>
<feature type="signal peptide" evidence="2">
    <location>
        <begin position="1"/>
        <end position="37"/>
    </location>
</feature>
<evidence type="ECO:0000313" key="4">
    <source>
        <dbReference type="Proteomes" id="UP001595632"/>
    </source>
</evidence>
<comment type="caution">
    <text evidence="3">The sequence shown here is derived from an EMBL/GenBank/DDBJ whole genome shotgun (WGS) entry which is preliminary data.</text>
</comment>
<gene>
    <name evidence="3" type="ORF">ACFOGP_03425</name>
</gene>
<protein>
    <submittedName>
        <fullName evidence="3">MotE family protein</fullName>
    </submittedName>
</protein>
<proteinExistence type="predicted"/>
<keyword evidence="1" id="KW-0175">Coiled coil</keyword>
<evidence type="ECO:0000313" key="3">
    <source>
        <dbReference type="EMBL" id="MFC3141741.1"/>
    </source>
</evidence>
<reference evidence="4" key="1">
    <citation type="journal article" date="2019" name="Int. J. Syst. Evol. Microbiol.">
        <title>The Global Catalogue of Microorganisms (GCM) 10K type strain sequencing project: providing services to taxonomists for standard genome sequencing and annotation.</title>
        <authorList>
            <consortium name="The Broad Institute Genomics Platform"/>
            <consortium name="The Broad Institute Genome Sequencing Center for Infectious Disease"/>
            <person name="Wu L."/>
            <person name="Ma J."/>
        </authorList>
    </citation>
    <scope>NUCLEOTIDE SEQUENCE [LARGE SCALE GENOMIC DNA]</scope>
    <source>
        <strain evidence="4">KCTC 52366</strain>
    </source>
</reference>
<dbReference type="EMBL" id="JBHRTB010000010">
    <property type="protein sequence ID" value="MFC3141741.1"/>
    <property type="molecule type" value="Genomic_DNA"/>
</dbReference>